<dbReference type="Gene3D" id="3.20.20.70">
    <property type="entry name" value="Aldolase class I"/>
    <property type="match status" value="1"/>
</dbReference>
<dbReference type="InterPro" id="IPR013785">
    <property type="entry name" value="Aldolase_TIM"/>
</dbReference>
<gene>
    <name evidence="3" type="primary">lsrE</name>
    <name evidence="3" type="ORF">NCTC11621_02027</name>
</gene>
<evidence type="ECO:0000256" key="2">
    <source>
        <dbReference type="ARBA" id="ARBA00023235"/>
    </source>
</evidence>
<protein>
    <submittedName>
        <fullName evidence="3">Ribulose-phosphate 3-epimerase</fullName>
        <ecNumber evidence="3">5.1.3.1</ecNumber>
    </submittedName>
</protein>
<dbReference type="RefSeq" id="WP_115323429.1">
    <property type="nucleotide sequence ID" value="NZ_CP083396.1"/>
</dbReference>
<dbReference type="AlphaFoldDB" id="A0A379EX21"/>
<dbReference type="NCBIfam" id="NF005986">
    <property type="entry name" value="PRK08091.1"/>
    <property type="match status" value="1"/>
</dbReference>
<dbReference type="Proteomes" id="UP000254704">
    <property type="component" value="Unassembled WGS sequence"/>
</dbReference>
<evidence type="ECO:0000256" key="1">
    <source>
        <dbReference type="ARBA" id="ARBA00022723"/>
    </source>
</evidence>
<organism evidence="3 4">
    <name type="scientific">Pasteurella canis</name>
    <dbReference type="NCBI Taxonomy" id="753"/>
    <lineage>
        <taxon>Bacteria</taxon>
        <taxon>Pseudomonadati</taxon>
        <taxon>Pseudomonadota</taxon>
        <taxon>Gammaproteobacteria</taxon>
        <taxon>Pasteurellales</taxon>
        <taxon>Pasteurellaceae</taxon>
        <taxon>Pasteurella</taxon>
    </lineage>
</organism>
<dbReference type="Pfam" id="PF00834">
    <property type="entry name" value="Ribul_P_3_epim"/>
    <property type="match status" value="1"/>
</dbReference>
<dbReference type="InterPro" id="IPR000056">
    <property type="entry name" value="Ribul_P_3_epim-like"/>
</dbReference>
<keyword evidence="1" id="KW-0479">Metal-binding</keyword>
<sequence>MNVNKQQLIQQLRKQPISVGVLASDWLKFPETLTTLAQHDLHLLHFDIGDGQFSPFFTVGPIAVKQFASPFIKDVHLMVKDPLHVARDCAKAGANIITLQVEQVDTLAETIAYLHENYPDVLIGLTLCPETPLESLQPYLEKVDLIQLLTLDPRTGIKASTDVVIERILALTKMLGSVRDEKLIAVDGSMNLTLATQLYPFDIDWIVSGSALFSQTDLNRTLAEWRTAFSQ</sequence>
<name>A0A379EX21_9PAST</name>
<dbReference type="InterPro" id="IPR011060">
    <property type="entry name" value="RibuloseP-bd_barrel"/>
</dbReference>
<dbReference type="PANTHER" id="PTHR11749">
    <property type="entry name" value="RIBULOSE-5-PHOSPHATE-3-EPIMERASE"/>
    <property type="match status" value="1"/>
</dbReference>
<dbReference type="EMBL" id="UGTV01000015">
    <property type="protein sequence ID" value="SUC10947.1"/>
    <property type="molecule type" value="Genomic_DNA"/>
</dbReference>
<dbReference type="GO" id="GO:0004750">
    <property type="term" value="F:D-ribulose-phosphate 3-epimerase activity"/>
    <property type="evidence" value="ECO:0007669"/>
    <property type="project" value="UniProtKB-EC"/>
</dbReference>
<dbReference type="GO" id="GO:0005975">
    <property type="term" value="P:carbohydrate metabolic process"/>
    <property type="evidence" value="ECO:0007669"/>
    <property type="project" value="InterPro"/>
</dbReference>
<evidence type="ECO:0000313" key="4">
    <source>
        <dbReference type="Proteomes" id="UP000254704"/>
    </source>
</evidence>
<dbReference type="SUPFAM" id="SSF51366">
    <property type="entry name" value="Ribulose-phoshate binding barrel"/>
    <property type="match status" value="1"/>
</dbReference>
<keyword evidence="2 3" id="KW-0413">Isomerase</keyword>
<dbReference type="EC" id="5.1.3.1" evidence="3"/>
<dbReference type="GO" id="GO:0046872">
    <property type="term" value="F:metal ion binding"/>
    <property type="evidence" value="ECO:0007669"/>
    <property type="project" value="UniProtKB-KW"/>
</dbReference>
<accession>A0A379EX21</accession>
<proteinExistence type="predicted"/>
<reference evidence="3 4" key="1">
    <citation type="submission" date="2018-06" db="EMBL/GenBank/DDBJ databases">
        <authorList>
            <consortium name="Pathogen Informatics"/>
            <person name="Doyle S."/>
        </authorList>
    </citation>
    <scope>NUCLEOTIDE SEQUENCE [LARGE SCALE GENOMIC DNA]</scope>
    <source>
        <strain evidence="3 4">NCTC11621</strain>
    </source>
</reference>
<dbReference type="CDD" id="cd00429">
    <property type="entry name" value="RPE"/>
    <property type="match status" value="1"/>
</dbReference>
<evidence type="ECO:0000313" key="3">
    <source>
        <dbReference type="EMBL" id="SUC10947.1"/>
    </source>
</evidence>